<dbReference type="Proteomes" id="UP001620626">
    <property type="component" value="Unassembled WGS sequence"/>
</dbReference>
<keyword evidence="9" id="KW-0863">Zinc-finger</keyword>
<feature type="compositionally biased region" description="Polar residues" evidence="10">
    <location>
        <begin position="212"/>
        <end position="233"/>
    </location>
</feature>
<dbReference type="EC" id="2.7.7.7" evidence="2"/>
<evidence type="ECO:0000256" key="1">
    <source>
        <dbReference type="ARBA" id="ARBA00005755"/>
    </source>
</evidence>
<dbReference type="InterPro" id="IPR001878">
    <property type="entry name" value="Znf_CCHC"/>
</dbReference>
<dbReference type="GO" id="GO:0003677">
    <property type="term" value="F:DNA binding"/>
    <property type="evidence" value="ECO:0007669"/>
    <property type="project" value="UniProtKB-KW"/>
</dbReference>
<dbReference type="InterPro" id="IPR004868">
    <property type="entry name" value="DNA-dir_DNA_pol_B_mt/vir"/>
</dbReference>
<dbReference type="PANTHER" id="PTHR33568:SF3">
    <property type="entry name" value="DNA-DIRECTED DNA POLYMERASE"/>
    <property type="match status" value="1"/>
</dbReference>
<evidence type="ECO:0000313" key="13">
    <source>
        <dbReference type="Proteomes" id="UP001620626"/>
    </source>
</evidence>
<dbReference type="InterPro" id="IPR043502">
    <property type="entry name" value="DNA/RNA_pol_sf"/>
</dbReference>
<dbReference type="SUPFAM" id="SSF53098">
    <property type="entry name" value="Ribonuclease H-like"/>
    <property type="match status" value="1"/>
</dbReference>
<dbReference type="PANTHER" id="PTHR33568">
    <property type="entry name" value="DNA POLYMERASE"/>
    <property type="match status" value="1"/>
</dbReference>
<dbReference type="GO" id="GO:0008270">
    <property type="term" value="F:zinc ion binding"/>
    <property type="evidence" value="ECO:0007669"/>
    <property type="project" value="UniProtKB-KW"/>
</dbReference>
<dbReference type="InterPro" id="IPR012337">
    <property type="entry name" value="RNaseH-like_sf"/>
</dbReference>
<evidence type="ECO:0000256" key="3">
    <source>
        <dbReference type="ARBA" id="ARBA00022679"/>
    </source>
</evidence>
<comment type="catalytic activity">
    <reaction evidence="8">
        <text>DNA(n) + a 2'-deoxyribonucleoside 5'-triphosphate = DNA(n+1) + diphosphate</text>
        <dbReference type="Rhea" id="RHEA:22508"/>
        <dbReference type="Rhea" id="RHEA-COMP:17339"/>
        <dbReference type="Rhea" id="RHEA-COMP:17340"/>
        <dbReference type="ChEBI" id="CHEBI:33019"/>
        <dbReference type="ChEBI" id="CHEBI:61560"/>
        <dbReference type="ChEBI" id="CHEBI:173112"/>
        <dbReference type="EC" id="2.7.7.7"/>
    </reaction>
</comment>
<comment type="similarity">
    <text evidence="1">Belongs to the DNA polymerase type-B family.</text>
</comment>
<comment type="caution">
    <text evidence="12">The sequence shown here is derived from an EMBL/GenBank/DDBJ whole genome shotgun (WGS) entry which is preliminary data.</text>
</comment>
<accession>A0ABD2L0X5</accession>
<dbReference type="SMART" id="SM00343">
    <property type="entry name" value="ZnF_C2HC"/>
    <property type="match status" value="2"/>
</dbReference>
<evidence type="ECO:0000256" key="9">
    <source>
        <dbReference type="PROSITE-ProRule" id="PRU00047"/>
    </source>
</evidence>
<organism evidence="12 13">
    <name type="scientific">Heterodera trifolii</name>
    <dbReference type="NCBI Taxonomy" id="157864"/>
    <lineage>
        <taxon>Eukaryota</taxon>
        <taxon>Metazoa</taxon>
        <taxon>Ecdysozoa</taxon>
        <taxon>Nematoda</taxon>
        <taxon>Chromadorea</taxon>
        <taxon>Rhabditida</taxon>
        <taxon>Tylenchina</taxon>
        <taxon>Tylenchomorpha</taxon>
        <taxon>Tylenchoidea</taxon>
        <taxon>Heteroderidae</taxon>
        <taxon>Heteroderinae</taxon>
        <taxon>Heterodera</taxon>
    </lineage>
</organism>
<evidence type="ECO:0000313" key="12">
    <source>
        <dbReference type="EMBL" id="KAL3108793.1"/>
    </source>
</evidence>
<dbReference type="Gene3D" id="3.90.1600.10">
    <property type="entry name" value="Palm domain of DNA polymerase"/>
    <property type="match status" value="1"/>
</dbReference>
<dbReference type="PROSITE" id="PS50158">
    <property type="entry name" value="ZF_CCHC"/>
    <property type="match status" value="1"/>
</dbReference>
<dbReference type="Pfam" id="PF23309">
    <property type="entry name" value="DUF7083"/>
    <property type="match status" value="1"/>
</dbReference>
<dbReference type="Gene3D" id="3.30.420.10">
    <property type="entry name" value="Ribonuclease H-like superfamily/Ribonuclease H"/>
    <property type="match status" value="1"/>
</dbReference>
<dbReference type="InterPro" id="IPR000477">
    <property type="entry name" value="RT_dom"/>
</dbReference>
<dbReference type="Pfam" id="PF03175">
    <property type="entry name" value="DNA_pol_B_2"/>
    <property type="match status" value="2"/>
</dbReference>
<evidence type="ECO:0000256" key="6">
    <source>
        <dbReference type="ARBA" id="ARBA00022932"/>
    </source>
</evidence>
<evidence type="ECO:0000256" key="2">
    <source>
        <dbReference type="ARBA" id="ARBA00012417"/>
    </source>
</evidence>
<dbReference type="InterPro" id="IPR036397">
    <property type="entry name" value="RNaseH_sf"/>
</dbReference>
<dbReference type="InterPro" id="IPR055510">
    <property type="entry name" value="DUF7083"/>
</dbReference>
<feature type="domain" description="CCHC-type" evidence="11">
    <location>
        <begin position="260"/>
        <end position="275"/>
    </location>
</feature>
<protein>
    <recommendedName>
        <fullName evidence="2">DNA-directed DNA polymerase</fullName>
        <ecNumber evidence="2">2.7.7.7</ecNumber>
    </recommendedName>
</protein>
<keyword evidence="9" id="KW-0479">Metal-binding</keyword>
<dbReference type="SUPFAM" id="SSF57756">
    <property type="entry name" value="Retrovirus zinc finger-like domains"/>
    <property type="match status" value="1"/>
</dbReference>
<feature type="region of interest" description="Disordered" evidence="10">
    <location>
        <begin position="195"/>
        <end position="233"/>
    </location>
</feature>
<dbReference type="Gene3D" id="4.10.60.10">
    <property type="entry name" value="Zinc finger, CCHC-type"/>
    <property type="match status" value="1"/>
</dbReference>
<keyword evidence="4" id="KW-0548">Nucleotidyltransferase</keyword>
<name>A0ABD2L0X5_9BILA</name>
<dbReference type="InterPro" id="IPR023211">
    <property type="entry name" value="DNA_pol_palm_dom_sf"/>
</dbReference>
<sequence length="1470" mass="167752">MSITSEQLKAILADQQSQFMKLLQNIQIGNAPPQQNPSQSNDMDLFCKLSAQISEFVYSPDDNRTFEEWYERFGPFVEQEGKPMSRAEQSPTHCKYECFRLKCEVNQDVLAFGSTVNAMAEKAKLDLTKDQIKSLIFITGLGEHNAELRHRCLKLLDGNANYEQLLTECKEVIALRQSSAALSGRHDFNAIQIRPSKIQDRPKNKPTFRARSLSQPRQHNTHSANHSTVQHSTKPMPTEPCYRCGGRHWNSDCPYPKSVKCHKCGRLGHISTICRTKGKQQTNFGKTTNIVECLNVTPAGFEKEPNIIVYVQFGTKWIPLVADTGSKLTILRMETWRKCTIKAALNGEKGIYLDFYVVEKGSFDLLGLAWIRAFEQAYNKPVATTLKFDQPTHSVQIKGTECTPTQLKAELQAQFPNVFSDGLGMCTKFEAHLKLKENSSPVFCGSRPVPLGVQNEVDAELDRMIELGVLQKVDYSKWAAPIVAVRKANGKVRLCFDFSTGLNNALEPHHHPLPRPDELFAKLSGAKFFSQIDFKDAYLQICVDEQSRQLLGVNTHRGLYQCQRLAFGIKSAPGIFQWIMDQLASGISGWLVVRTQQKGVSSSVPTVVNTQHEPCIRAGININDGQGQRAPGCVCLCGRVRGQQMRQWMSPPFVNAPGDNTLRPEGAPVFNNRRLFFHSFDNEASDPVDQFLDFLIHHGSRKAHTICIAHNGGKYDFHLVLEALHRRSYPPKRLCTSGLKIYSIKLRGMNQRRITFKDSINYFFCELDALVKSFDLPQHLATVKPFFPYLYIQRQHLHQRLDGLPAIEFYSPNTMKTDKREKFLQWHCNNNDSARFQLREQLIMYCVNDVAILRESLLVSLYQRFDVVFYRLTVWFTHLREDTSVVDELPPNRADTFGFFELENPGAQVQCADWSVGEANIEDTGYRVDGFWRREPPLRPLAIEWMGCYYHGDVPTVFQIDDKSWLLTELLRICTRGRCGDSLNSNIPMDVSFTSSGVVSGKNGLRRDLELKQRFEAVFVPCPLDPRNDALRGGRTEPFKLHHVCSNDEEILCIDIVSLYPYVMKVNPFPVGNPRVLTREVLLQPPTTPLPWTCSSNNTFRGLLLVRVLAPRLIRVPLLGYRTKDGRFTFPLCAWCADRRQQRPCQHDNYKRSWVCAYTHVELNKALQLGYIVVDLFEVWNYDEWDDDLFSKYVNTFVGLKVQATGWPEGCETDEQRKEFVDNFMRTEGIQLDSTKMTPNPGLRLIAKTLANSLWGKMAQRVGFTQIKYTRTPAEFHQLLEDPTFDKLDFVHVSEHMDRVVVRKRPEFAKAPLTNCLPVAIYVTSYARLHLYSYMEKVIALEGAELLYCDTDSIYYVNKMGGRCVPEGEALGQMKREHTDRRIVEFVAGGPKNYGIRHTARDGNDERANLKIRSFRLSYATQQLLNFEAMKDLTLATYNIDGPIDDVIDNDDLYVYGGGAHRSIRVTFPD</sequence>
<reference evidence="12 13" key="1">
    <citation type="submission" date="2024-10" db="EMBL/GenBank/DDBJ databases">
        <authorList>
            <person name="Kim D."/>
        </authorList>
    </citation>
    <scope>NUCLEOTIDE SEQUENCE [LARGE SCALE GENOMIC DNA]</scope>
    <source>
        <strain evidence="12">BH-2024</strain>
    </source>
</reference>
<dbReference type="CDD" id="cd01647">
    <property type="entry name" value="RT_LTR"/>
    <property type="match status" value="1"/>
</dbReference>
<dbReference type="GO" id="GO:0042575">
    <property type="term" value="C:DNA polymerase complex"/>
    <property type="evidence" value="ECO:0007669"/>
    <property type="project" value="UniProtKB-ARBA"/>
</dbReference>
<dbReference type="EMBL" id="JBICBT010000586">
    <property type="protein sequence ID" value="KAL3108793.1"/>
    <property type="molecule type" value="Genomic_DNA"/>
</dbReference>
<dbReference type="Pfam" id="PF00078">
    <property type="entry name" value="RVT_1"/>
    <property type="match status" value="1"/>
</dbReference>
<dbReference type="Gene3D" id="3.10.10.10">
    <property type="entry name" value="HIV Type 1 Reverse Transcriptase, subunit A, domain 1"/>
    <property type="match status" value="1"/>
</dbReference>
<keyword evidence="5" id="KW-0235">DNA replication</keyword>
<dbReference type="GO" id="GO:0006260">
    <property type="term" value="P:DNA replication"/>
    <property type="evidence" value="ECO:0007669"/>
    <property type="project" value="UniProtKB-KW"/>
</dbReference>
<keyword evidence="9" id="KW-0862">Zinc</keyword>
<keyword evidence="6" id="KW-0239">DNA-directed DNA polymerase</keyword>
<keyword evidence="13" id="KW-1185">Reference proteome</keyword>
<dbReference type="GO" id="GO:0019899">
    <property type="term" value="F:enzyme binding"/>
    <property type="evidence" value="ECO:0007669"/>
    <property type="project" value="UniProtKB-ARBA"/>
</dbReference>
<evidence type="ECO:0000256" key="7">
    <source>
        <dbReference type="ARBA" id="ARBA00023125"/>
    </source>
</evidence>
<dbReference type="GO" id="GO:0003887">
    <property type="term" value="F:DNA-directed DNA polymerase activity"/>
    <property type="evidence" value="ECO:0007669"/>
    <property type="project" value="UniProtKB-KW"/>
</dbReference>
<evidence type="ECO:0000256" key="4">
    <source>
        <dbReference type="ARBA" id="ARBA00022695"/>
    </source>
</evidence>
<dbReference type="InterPro" id="IPR036875">
    <property type="entry name" value="Znf_CCHC_sf"/>
</dbReference>
<evidence type="ECO:0000259" key="11">
    <source>
        <dbReference type="PROSITE" id="PS50158"/>
    </source>
</evidence>
<evidence type="ECO:0000256" key="8">
    <source>
        <dbReference type="ARBA" id="ARBA00049244"/>
    </source>
</evidence>
<proteinExistence type="inferred from homology"/>
<keyword evidence="3" id="KW-0808">Transferase</keyword>
<keyword evidence="7" id="KW-0238">DNA-binding</keyword>
<dbReference type="PRINTS" id="PR00106">
    <property type="entry name" value="DNAPOLB"/>
</dbReference>
<gene>
    <name evidence="12" type="ORF">niasHT_019280</name>
</gene>
<dbReference type="SUPFAM" id="SSF56672">
    <property type="entry name" value="DNA/RNA polymerases"/>
    <property type="match status" value="2"/>
</dbReference>
<dbReference type="InterPro" id="IPR006172">
    <property type="entry name" value="DNA-dir_DNA_pol_B"/>
</dbReference>
<evidence type="ECO:0000256" key="10">
    <source>
        <dbReference type="SAM" id="MobiDB-lite"/>
    </source>
</evidence>
<evidence type="ECO:0000256" key="5">
    <source>
        <dbReference type="ARBA" id="ARBA00022705"/>
    </source>
</evidence>